<dbReference type="NCBIfam" id="TIGR04226">
    <property type="entry name" value="RrgB_K2N_iso_D2"/>
    <property type="match status" value="1"/>
</dbReference>
<dbReference type="Gene3D" id="2.60.40.740">
    <property type="match status" value="1"/>
</dbReference>
<keyword evidence="2" id="KW-0812">Transmembrane</keyword>
<evidence type="ECO:0000313" key="7">
    <source>
        <dbReference type="EMBL" id="KRN24425.1"/>
    </source>
</evidence>
<feature type="signal peptide" evidence="3">
    <location>
        <begin position="1"/>
        <end position="23"/>
    </location>
</feature>
<dbReference type="InterPro" id="IPR048052">
    <property type="entry name" value="FM1-like"/>
</dbReference>
<dbReference type="Gene3D" id="2.60.40.10">
    <property type="entry name" value="Immunoglobulins"/>
    <property type="match status" value="2"/>
</dbReference>
<feature type="domain" description="Gram-positive pilin subunit D1 N-terminal" evidence="4">
    <location>
        <begin position="37"/>
        <end position="216"/>
    </location>
</feature>
<dbReference type="NCBIfam" id="NF033902">
    <property type="entry name" value="iso_D2_wall_anc"/>
    <property type="match status" value="1"/>
</dbReference>
<dbReference type="InterPro" id="IPR041033">
    <property type="entry name" value="SpaA_PFL_dom_1"/>
</dbReference>
<dbReference type="Pfam" id="PF16555">
    <property type="entry name" value="GramPos_pilinD1"/>
    <property type="match status" value="1"/>
</dbReference>
<keyword evidence="2" id="KW-0472">Membrane</keyword>
<evidence type="ECO:0000313" key="8">
    <source>
        <dbReference type="Proteomes" id="UP000050865"/>
    </source>
</evidence>
<feature type="transmembrane region" description="Helical" evidence="2">
    <location>
        <begin position="495"/>
        <end position="515"/>
    </location>
</feature>
<evidence type="ECO:0000256" key="1">
    <source>
        <dbReference type="SAM" id="MobiDB-lite"/>
    </source>
</evidence>
<keyword evidence="2" id="KW-1133">Transmembrane helix</keyword>
<feature type="domain" description="SpaA-like prealbumin fold" evidence="6">
    <location>
        <begin position="373"/>
        <end position="467"/>
    </location>
</feature>
<dbReference type="STRING" id="1423730.FC75_GL001226"/>
<reference evidence="7 8" key="1">
    <citation type="journal article" date="2015" name="Genome Announc.">
        <title>Expanding the biotechnology potential of lactobacilli through comparative genomics of 213 strains and associated genera.</title>
        <authorList>
            <person name="Sun Z."/>
            <person name="Harris H.M."/>
            <person name="McCann A."/>
            <person name="Guo C."/>
            <person name="Argimon S."/>
            <person name="Zhang W."/>
            <person name="Yang X."/>
            <person name="Jeffery I.B."/>
            <person name="Cooney J.C."/>
            <person name="Kagawa T.F."/>
            <person name="Liu W."/>
            <person name="Song Y."/>
            <person name="Salvetti E."/>
            <person name="Wrobel A."/>
            <person name="Rasinkangas P."/>
            <person name="Parkhill J."/>
            <person name="Rea M.C."/>
            <person name="O'Sullivan O."/>
            <person name="Ritari J."/>
            <person name="Douillard F.P."/>
            <person name="Paul Ross R."/>
            <person name="Yang R."/>
            <person name="Briner A.E."/>
            <person name="Felis G.E."/>
            <person name="de Vos W.M."/>
            <person name="Barrangou R."/>
            <person name="Klaenhammer T.R."/>
            <person name="Caufield P.W."/>
            <person name="Cui Y."/>
            <person name="Zhang H."/>
            <person name="O'Toole P.W."/>
        </authorList>
    </citation>
    <scope>NUCLEOTIDE SEQUENCE [LARGE SCALE GENOMIC DNA]</scope>
    <source>
        <strain evidence="7 8">DSM 22697</strain>
    </source>
</reference>
<dbReference type="InterPro" id="IPR032364">
    <property type="entry name" value="GramPos_pilinD1_N"/>
</dbReference>
<feature type="compositionally biased region" description="Basic and acidic residues" evidence="1">
    <location>
        <begin position="129"/>
        <end position="149"/>
    </location>
</feature>
<accession>A0A0R2F7P7</accession>
<evidence type="ECO:0000256" key="3">
    <source>
        <dbReference type="SAM" id="SignalP"/>
    </source>
</evidence>
<feature type="domain" description="Gram-positive pilin backbone subunit 2 Cna-B-like" evidence="5">
    <location>
        <begin position="241"/>
        <end position="356"/>
    </location>
</feature>
<dbReference type="Proteomes" id="UP000050865">
    <property type="component" value="Unassembled WGS sequence"/>
</dbReference>
<evidence type="ECO:0000259" key="5">
    <source>
        <dbReference type="Pfam" id="PF16569"/>
    </source>
</evidence>
<dbReference type="RefSeq" id="WP_056989226.1">
    <property type="nucleotide sequence ID" value="NZ_AYZJ01000023.1"/>
</dbReference>
<dbReference type="Pfam" id="PF17802">
    <property type="entry name" value="SpaA"/>
    <property type="match status" value="1"/>
</dbReference>
<dbReference type="InterPro" id="IPR013783">
    <property type="entry name" value="Ig-like_fold"/>
</dbReference>
<dbReference type="SUPFAM" id="SSF49478">
    <property type="entry name" value="Cna protein B-type domain"/>
    <property type="match status" value="1"/>
</dbReference>
<name>A0A0R2F7P7_9LACO</name>
<dbReference type="PATRIC" id="fig|1423730.4.peg.1282"/>
<gene>
    <name evidence="7" type="ORF">FC75_GL001226</name>
</gene>
<dbReference type="InterPro" id="IPR032334">
    <property type="entry name" value="GramPos_pilinBB"/>
</dbReference>
<comment type="caution">
    <text evidence="7">The sequence shown here is derived from an EMBL/GenBank/DDBJ whole genome shotgun (WGS) entry which is preliminary data.</text>
</comment>
<keyword evidence="8" id="KW-1185">Reference proteome</keyword>
<dbReference type="AlphaFoldDB" id="A0A0R2F7P7"/>
<proteinExistence type="predicted"/>
<dbReference type="NCBIfam" id="TIGR01167">
    <property type="entry name" value="LPXTG_anchor"/>
    <property type="match status" value="1"/>
</dbReference>
<evidence type="ECO:0000256" key="2">
    <source>
        <dbReference type="SAM" id="Phobius"/>
    </source>
</evidence>
<dbReference type="InterPro" id="IPR026466">
    <property type="entry name" value="Fim_isopep_form_D2_dom"/>
</dbReference>
<sequence length="524" mass="55241">MKKGTLKHFLASALLILPLVLQAAVGVQTVAAADTPDTVNITLHKLAFDHAVSPEVQNDGETEPDALKAGKPLEGATFAVYDVTDQYQQLLQNGKSTTDAQAAIQKDAAAGAPAYAKPVNAAAASDTDADAKGDTDTPTKAEAETKTTDQDGLATFSDLPATIDGHHAVYLFVETSSVVTGQTTIQQATPLVVALPLYKSDKTTVNKDIQLYPKNVEQETATKDITNAGAPDKDGTFSSQIGAVLNYSIKAAIPADLSVAKYDKFDIKDTPDKGLAIDTDSIKVTLGDTELKADTDYKLTASATGFSISLLMDKDYSPAVLAGAGKTLNVTYNATITKDAAAGQPLDNQLTVTPGNNPGTDIHSHQKPEIGEADFKKQDVNSKKGLTGAEFEVKNSDGKFAVQDPDTLAVTFTDDKDQATKFISGEDGLLKIQGLPFGDYTLTETKAPEGYVLSDTPVTKFTVSADSDYSDVGSIPTDQQINNTPKGILPHTGGMGIYILIVIGLAVMGGAFFFLKKGSRHEEV</sequence>
<keyword evidence="3" id="KW-0732">Signal</keyword>
<feature type="region of interest" description="Disordered" evidence="1">
    <location>
        <begin position="121"/>
        <end position="152"/>
    </location>
</feature>
<evidence type="ECO:0000259" key="4">
    <source>
        <dbReference type="Pfam" id="PF16555"/>
    </source>
</evidence>
<dbReference type="SUPFAM" id="SSF49401">
    <property type="entry name" value="Bacterial adhesins"/>
    <property type="match status" value="1"/>
</dbReference>
<organism evidence="7 8">
    <name type="scientific">Lacticaseibacillus camelliae DSM 22697 = JCM 13995</name>
    <dbReference type="NCBI Taxonomy" id="1423730"/>
    <lineage>
        <taxon>Bacteria</taxon>
        <taxon>Bacillati</taxon>
        <taxon>Bacillota</taxon>
        <taxon>Bacilli</taxon>
        <taxon>Lactobacillales</taxon>
        <taxon>Lactobacillaceae</taxon>
        <taxon>Lacticaseibacillus</taxon>
    </lineage>
</organism>
<dbReference type="Pfam" id="PF16569">
    <property type="entry name" value="GramPos_pilinBB"/>
    <property type="match status" value="1"/>
</dbReference>
<dbReference type="EMBL" id="AYZJ01000023">
    <property type="protein sequence ID" value="KRN24425.1"/>
    <property type="molecule type" value="Genomic_DNA"/>
</dbReference>
<feature type="chain" id="PRO_5038331234" evidence="3">
    <location>
        <begin position="24"/>
        <end position="524"/>
    </location>
</feature>
<evidence type="ECO:0000259" key="6">
    <source>
        <dbReference type="Pfam" id="PF17802"/>
    </source>
</evidence>
<protein>
    <submittedName>
        <fullName evidence="7">Cell wall surface anchor family protein</fullName>
    </submittedName>
</protein>
<dbReference type="InterPro" id="IPR008966">
    <property type="entry name" value="Adhesion_dom_sf"/>
</dbReference>